<keyword evidence="5" id="KW-0418">Kinase</keyword>
<dbReference type="PROSITE" id="PS50112">
    <property type="entry name" value="PAS"/>
    <property type="match status" value="1"/>
</dbReference>
<dbReference type="InterPro" id="IPR003661">
    <property type="entry name" value="HisK_dim/P_dom"/>
</dbReference>
<dbReference type="InterPro" id="IPR036890">
    <property type="entry name" value="HATPase_C_sf"/>
</dbReference>
<dbReference type="InterPro" id="IPR035965">
    <property type="entry name" value="PAS-like_dom_sf"/>
</dbReference>
<dbReference type="Pfam" id="PF02518">
    <property type="entry name" value="HATPase_c"/>
    <property type="match status" value="1"/>
</dbReference>
<dbReference type="SMART" id="SM00388">
    <property type="entry name" value="HisKA"/>
    <property type="match status" value="1"/>
</dbReference>
<dbReference type="Gene3D" id="3.30.450.20">
    <property type="entry name" value="PAS domain"/>
    <property type="match status" value="1"/>
</dbReference>
<dbReference type="InterPro" id="IPR000700">
    <property type="entry name" value="PAS-assoc_C"/>
</dbReference>
<dbReference type="InterPro" id="IPR003594">
    <property type="entry name" value="HATPase_dom"/>
</dbReference>
<comment type="catalytic activity">
    <reaction evidence="1">
        <text>ATP + protein L-histidine = ADP + protein N-phospho-L-histidine.</text>
        <dbReference type="EC" id="2.7.13.3"/>
    </reaction>
</comment>
<name>A0A955RLK1_9BACT</name>
<dbReference type="CDD" id="cd00130">
    <property type="entry name" value="PAS"/>
    <property type="match status" value="1"/>
</dbReference>
<dbReference type="SMART" id="SM00387">
    <property type="entry name" value="HATPase_c"/>
    <property type="match status" value="1"/>
</dbReference>
<dbReference type="PROSITE" id="PS50113">
    <property type="entry name" value="PAC"/>
    <property type="match status" value="1"/>
</dbReference>
<dbReference type="AlphaFoldDB" id="A0A955RLK1"/>
<evidence type="ECO:0000259" key="7">
    <source>
        <dbReference type="PROSITE" id="PS50109"/>
    </source>
</evidence>
<accession>A0A955RLK1</accession>
<keyword evidence="4" id="KW-0808">Transferase</keyword>
<dbReference type="PANTHER" id="PTHR43711">
    <property type="entry name" value="TWO-COMPONENT HISTIDINE KINASE"/>
    <property type="match status" value="1"/>
</dbReference>
<dbReference type="InterPro" id="IPR001610">
    <property type="entry name" value="PAC"/>
</dbReference>
<dbReference type="FunFam" id="3.30.565.10:FF:000006">
    <property type="entry name" value="Sensor histidine kinase WalK"/>
    <property type="match status" value="1"/>
</dbReference>
<evidence type="ECO:0000313" key="11">
    <source>
        <dbReference type="Proteomes" id="UP000714915"/>
    </source>
</evidence>
<feature type="domain" description="PAS" evidence="8">
    <location>
        <begin position="13"/>
        <end position="57"/>
    </location>
</feature>
<dbReference type="SUPFAM" id="SSF47384">
    <property type="entry name" value="Homodimeric domain of signal transducing histidine kinase"/>
    <property type="match status" value="1"/>
</dbReference>
<evidence type="ECO:0000256" key="4">
    <source>
        <dbReference type="ARBA" id="ARBA00022679"/>
    </source>
</evidence>
<dbReference type="EC" id="2.7.13.3" evidence="2"/>
<dbReference type="EMBL" id="JAGQLF010000057">
    <property type="protein sequence ID" value="MCA9387159.1"/>
    <property type="molecule type" value="Genomic_DNA"/>
</dbReference>
<dbReference type="InterPro" id="IPR050736">
    <property type="entry name" value="Sensor_HK_Regulatory"/>
</dbReference>
<dbReference type="Proteomes" id="UP000714915">
    <property type="component" value="Unassembled WGS sequence"/>
</dbReference>
<keyword evidence="3" id="KW-0597">Phosphoprotein</keyword>
<protein>
    <recommendedName>
        <fullName evidence="2">histidine kinase</fullName>
        <ecNumber evidence="2">2.7.13.3</ecNumber>
    </recommendedName>
</protein>
<evidence type="ECO:0000256" key="6">
    <source>
        <dbReference type="ARBA" id="ARBA00023012"/>
    </source>
</evidence>
<dbReference type="InterPro" id="IPR004358">
    <property type="entry name" value="Sig_transdc_His_kin-like_C"/>
</dbReference>
<dbReference type="SUPFAM" id="SSF55874">
    <property type="entry name" value="ATPase domain of HSP90 chaperone/DNA topoisomerase II/histidine kinase"/>
    <property type="match status" value="1"/>
</dbReference>
<dbReference type="PANTHER" id="PTHR43711:SF1">
    <property type="entry name" value="HISTIDINE KINASE 1"/>
    <property type="match status" value="1"/>
</dbReference>
<evidence type="ECO:0000259" key="8">
    <source>
        <dbReference type="PROSITE" id="PS50112"/>
    </source>
</evidence>
<dbReference type="Gene3D" id="1.10.287.130">
    <property type="match status" value="1"/>
</dbReference>
<proteinExistence type="predicted"/>
<dbReference type="NCBIfam" id="TIGR00229">
    <property type="entry name" value="sensory_box"/>
    <property type="match status" value="1"/>
</dbReference>
<dbReference type="CDD" id="cd00075">
    <property type="entry name" value="HATPase"/>
    <property type="match status" value="1"/>
</dbReference>
<evidence type="ECO:0000259" key="9">
    <source>
        <dbReference type="PROSITE" id="PS50113"/>
    </source>
</evidence>
<dbReference type="InterPro" id="IPR036097">
    <property type="entry name" value="HisK_dim/P_sf"/>
</dbReference>
<reference evidence="10" key="1">
    <citation type="submission" date="2020-04" db="EMBL/GenBank/DDBJ databases">
        <authorList>
            <person name="Zhang T."/>
        </authorList>
    </citation>
    <scope>NUCLEOTIDE SEQUENCE</scope>
    <source>
        <strain evidence="10">HKST-UBA09</strain>
    </source>
</reference>
<keyword evidence="6" id="KW-0902">Two-component regulatory system</keyword>
<dbReference type="GO" id="GO:0000155">
    <property type="term" value="F:phosphorelay sensor kinase activity"/>
    <property type="evidence" value="ECO:0007669"/>
    <property type="project" value="InterPro"/>
</dbReference>
<dbReference type="Gene3D" id="3.30.565.10">
    <property type="entry name" value="Histidine kinase-like ATPase, C-terminal domain"/>
    <property type="match status" value="1"/>
</dbReference>
<dbReference type="SMART" id="SM00091">
    <property type="entry name" value="PAS"/>
    <property type="match status" value="1"/>
</dbReference>
<comment type="caution">
    <text evidence="10">The sequence shown here is derived from an EMBL/GenBank/DDBJ whole genome shotgun (WGS) entry which is preliminary data.</text>
</comment>
<dbReference type="PRINTS" id="PR00344">
    <property type="entry name" value="BCTRLSENSOR"/>
</dbReference>
<dbReference type="CDD" id="cd00082">
    <property type="entry name" value="HisKA"/>
    <property type="match status" value="1"/>
</dbReference>
<dbReference type="SUPFAM" id="SSF55785">
    <property type="entry name" value="PYP-like sensor domain (PAS domain)"/>
    <property type="match status" value="1"/>
</dbReference>
<evidence type="ECO:0000256" key="1">
    <source>
        <dbReference type="ARBA" id="ARBA00000085"/>
    </source>
</evidence>
<reference evidence="10" key="2">
    <citation type="journal article" date="2021" name="Microbiome">
        <title>Successional dynamics and alternative stable states in a saline activated sludge microbial community over 9 years.</title>
        <authorList>
            <person name="Wang Y."/>
            <person name="Ye J."/>
            <person name="Ju F."/>
            <person name="Liu L."/>
            <person name="Boyd J.A."/>
            <person name="Deng Y."/>
            <person name="Parks D.H."/>
            <person name="Jiang X."/>
            <person name="Yin X."/>
            <person name="Woodcroft B.J."/>
            <person name="Tyson G.W."/>
            <person name="Hugenholtz P."/>
            <person name="Polz M.F."/>
            <person name="Zhang T."/>
        </authorList>
    </citation>
    <scope>NUCLEOTIDE SEQUENCE</scope>
    <source>
        <strain evidence="10">HKST-UBA09</strain>
    </source>
</reference>
<feature type="domain" description="Histidine kinase" evidence="7">
    <location>
        <begin position="142"/>
        <end position="359"/>
    </location>
</feature>
<evidence type="ECO:0000256" key="3">
    <source>
        <dbReference type="ARBA" id="ARBA00022553"/>
    </source>
</evidence>
<dbReference type="PROSITE" id="PS50109">
    <property type="entry name" value="HIS_KIN"/>
    <property type="match status" value="1"/>
</dbReference>
<dbReference type="InterPro" id="IPR005467">
    <property type="entry name" value="His_kinase_dom"/>
</dbReference>
<evidence type="ECO:0000313" key="10">
    <source>
        <dbReference type="EMBL" id="MCA9387159.1"/>
    </source>
</evidence>
<evidence type="ECO:0000256" key="2">
    <source>
        <dbReference type="ARBA" id="ARBA00012438"/>
    </source>
</evidence>
<dbReference type="Pfam" id="PF13426">
    <property type="entry name" value="PAS_9"/>
    <property type="match status" value="1"/>
</dbReference>
<evidence type="ECO:0000256" key="5">
    <source>
        <dbReference type="ARBA" id="ARBA00022777"/>
    </source>
</evidence>
<gene>
    <name evidence="10" type="ORF">KC669_03945</name>
</gene>
<feature type="domain" description="PAC" evidence="9">
    <location>
        <begin position="86"/>
        <end position="138"/>
    </location>
</feature>
<dbReference type="InterPro" id="IPR000014">
    <property type="entry name" value="PAS"/>
</dbReference>
<dbReference type="SMART" id="SM00086">
    <property type="entry name" value="PAC"/>
    <property type="match status" value="1"/>
</dbReference>
<organism evidence="10 11">
    <name type="scientific">Candidatus Dojkabacteria bacterium</name>
    <dbReference type="NCBI Taxonomy" id="2099670"/>
    <lineage>
        <taxon>Bacteria</taxon>
        <taxon>Candidatus Dojkabacteria</taxon>
    </lineage>
</organism>
<sequence length="375" mass="42315">MKKLRTLLPLASTSNVFQLAVKSAFNHIIITDDEGTIVFANSAAEKITGYSHEELIGSKPSLWGSQMPKEFYKKLWDTIKVKKQHFVGEFNNRRKNGELYVAKAIISPILDARNTLVGFIGTEDDITIEKEAEKMKTEFVSITAHQLKTPLTTVKWNLDILKDLMKDPSKEILQQIEHINKANEDLISLIDVLLNISRLEMGRVSVTPESVSINEALNNVVNIVQILCQKYKVAIQVEDFEDFTVNLDSRLFNQVILNLLTNAIKYSQENSVVNVSIRNNDDFFEIHVVDSGYGIPQKDQSKIFSKHFRSANVIDKEIEGTGLGLYCTQLIVKLFKGKIEFTSTEGQGSNFWVSIPKSGMVKQEGELSLSTERVL</sequence>
<dbReference type="Pfam" id="PF00512">
    <property type="entry name" value="HisKA"/>
    <property type="match status" value="1"/>
</dbReference>